<dbReference type="EMBL" id="RBWU01000005">
    <property type="protein sequence ID" value="RKS72039.1"/>
    <property type="molecule type" value="Genomic_DNA"/>
</dbReference>
<evidence type="ECO:0000313" key="1">
    <source>
        <dbReference type="EMBL" id="RKS72039.1"/>
    </source>
</evidence>
<name>A0A495QIU7_9ACTN</name>
<dbReference type="Proteomes" id="UP000274601">
    <property type="component" value="Unassembled WGS sequence"/>
</dbReference>
<keyword evidence="2" id="KW-1185">Reference proteome</keyword>
<comment type="caution">
    <text evidence="1">The sequence shown here is derived from an EMBL/GenBank/DDBJ whole genome shotgun (WGS) entry which is preliminary data.</text>
</comment>
<reference evidence="1 2" key="1">
    <citation type="submission" date="2018-10" db="EMBL/GenBank/DDBJ databases">
        <title>Genomic Encyclopedia of Archaeal and Bacterial Type Strains, Phase II (KMG-II): from individual species to whole genera.</title>
        <authorList>
            <person name="Goeker M."/>
        </authorList>
    </citation>
    <scope>NUCLEOTIDE SEQUENCE [LARGE SCALE GENOMIC DNA]</scope>
    <source>
        <strain evidence="1 2">DSM 43383</strain>
    </source>
</reference>
<organism evidence="1 2">
    <name type="scientific">Actinomadura pelletieri DSM 43383</name>
    <dbReference type="NCBI Taxonomy" id="1120940"/>
    <lineage>
        <taxon>Bacteria</taxon>
        <taxon>Bacillati</taxon>
        <taxon>Actinomycetota</taxon>
        <taxon>Actinomycetes</taxon>
        <taxon>Streptosporangiales</taxon>
        <taxon>Thermomonosporaceae</taxon>
        <taxon>Actinomadura</taxon>
    </lineage>
</organism>
<protein>
    <submittedName>
        <fullName evidence="1">Uncharacterized protein</fullName>
    </submittedName>
</protein>
<sequence>MEDLTLNLAVRLPFVRMPEDSLFDPTVDFS</sequence>
<dbReference type="AlphaFoldDB" id="A0A495QIU7"/>
<gene>
    <name evidence="1" type="ORF">BZB76_4850</name>
</gene>
<accession>A0A495QIU7</accession>
<proteinExistence type="predicted"/>
<evidence type="ECO:0000313" key="2">
    <source>
        <dbReference type="Proteomes" id="UP000274601"/>
    </source>
</evidence>